<feature type="compositionally biased region" description="Acidic residues" evidence="4">
    <location>
        <begin position="498"/>
        <end position="508"/>
    </location>
</feature>
<dbReference type="PROSITE" id="PS00018">
    <property type="entry name" value="EF_HAND_1"/>
    <property type="match status" value="2"/>
</dbReference>
<evidence type="ECO:0000259" key="5">
    <source>
        <dbReference type="PROSITE" id="PS50222"/>
    </source>
</evidence>
<sequence>MARCASAPGVCDEEIESLYLEIEHMTRRLEMEKRRKHLLEKEIGTVRNTCKARQSWRSRSGGCSRPLSARDPHGLQRSRGSRTRASSTESGVTETLGMGTEVLPPQRCAPKVVAARLERQQKQLDSLEHGNRELRAKIDNLRRERLQLNNVFDQLKTEIRQCTKRLRESVEETEANKSAQNHVQNRAQALKTQREVLRNQFKNEVKKVREQMDEQKKEKRSMEVTLQHSDYLLKKSEPVQVEEERNYSKSFQCRRVLKTTFFNCVHRRRIKENQRNGHVFSQAFATIKSSTGIERIDDIVETFAKIESRNYSLMMYVNHMNREIAALEAVRREREQEQLAEDEQQHKTKQERHVALDDVQRQLQVTAAVAAEGRAACVQYHEIFQQMRPFVSQIITSICDEVEKLDMTVPTKPEDLREETIPHWLAWVETSLGRWRELMPKQDKELPFPCTVEQTVRAMQAKRNPSQMAQPLVKPQELPSAVGMAEEASSPRRRADFAPDDDSEDEDLGDRPLLLKELKNRAELSARRRRLPASKGASVKMIDRNSTQSSCFSVGERRTTTLSVCGEVAEPFRDEFARSLNAIPKLPSHAEVEEETFDETNEDQQREPKPDMMSEEKLADLANRVGVSVKTVGTLKRDFDEFDKDKSGFIDKGEFRGLLGKLGEDLSLAELDRVFNRLDLDRSGEIEFSEFVEWFYGSGKYS</sequence>
<feature type="coiled-coil region" evidence="3">
    <location>
        <begin position="317"/>
        <end position="352"/>
    </location>
</feature>
<dbReference type="SMART" id="SM00054">
    <property type="entry name" value="EFh"/>
    <property type="match status" value="2"/>
</dbReference>
<reference evidence="6" key="1">
    <citation type="submission" date="2021-01" db="EMBL/GenBank/DDBJ databases">
        <authorList>
            <person name="Corre E."/>
            <person name="Pelletier E."/>
            <person name="Niang G."/>
            <person name="Scheremetjew M."/>
            <person name="Finn R."/>
            <person name="Kale V."/>
            <person name="Holt S."/>
            <person name="Cochrane G."/>
            <person name="Meng A."/>
            <person name="Brown T."/>
            <person name="Cohen L."/>
        </authorList>
    </citation>
    <scope>NUCLEOTIDE SEQUENCE</scope>
</reference>
<evidence type="ECO:0000256" key="1">
    <source>
        <dbReference type="ARBA" id="ARBA00022837"/>
    </source>
</evidence>
<dbReference type="InterPro" id="IPR011992">
    <property type="entry name" value="EF-hand-dom_pair"/>
</dbReference>
<dbReference type="Gene3D" id="1.10.238.10">
    <property type="entry name" value="EF-hand"/>
    <property type="match status" value="1"/>
</dbReference>
<evidence type="ECO:0000256" key="3">
    <source>
        <dbReference type="SAM" id="Coils"/>
    </source>
</evidence>
<name>A0A7S1AUQ9_NOCSC</name>
<dbReference type="GO" id="GO:0005509">
    <property type="term" value="F:calcium ion binding"/>
    <property type="evidence" value="ECO:0007669"/>
    <property type="project" value="InterPro"/>
</dbReference>
<evidence type="ECO:0000256" key="4">
    <source>
        <dbReference type="SAM" id="MobiDB-lite"/>
    </source>
</evidence>
<dbReference type="CDD" id="cd00051">
    <property type="entry name" value="EFh"/>
    <property type="match status" value="1"/>
</dbReference>
<dbReference type="PROSITE" id="PS50222">
    <property type="entry name" value="EF_HAND_2"/>
    <property type="match status" value="2"/>
</dbReference>
<dbReference type="InterPro" id="IPR049258">
    <property type="entry name" value="ODAD1_CC"/>
</dbReference>
<organism evidence="6">
    <name type="scientific">Noctiluca scintillans</name>
    <name type="common">Sea sparkle</name>
    <name type="synonym">Red tide dinoflagellate</name>
    <dbReference type="NCBI Taxonomy" id="2966"/>
    <lineage>
        <taxon>Eukaryota</taxon>
        <taxon>Sar</taxon>
        <taxon>Alveolata</taxon>
        <taxon>Dinophyceae</taxon>
        <taxon>Noctilucales</taxon>
        <taxon>Noctilucaceae</taxon>
        <taxon>Noctiluca</taxon>
    </lineage>
</organism>
<feature type="region of interest" description="Disordered" evidence="4">
    <location>
        <begin position="462"/>
        <end position="512"/>
    </location>
</feature>
<feature type="compositionally biased region" description="Basic and acidic residues" evidence="4">
    <location>
        <begin position="603"/>
        <end position="612"/>
    </location>
</feature>
<accession>A0A7S1AUQ9</accession>
<dbReference type="PANTHER" id="PTHR21694:SF18">
    <property type="entry name" value="COILED-COIL DOMAIN-CONTAINING PROTEIN 63"/>
    <property type="match status" value="1"/>
</dbReference>
<proteinExistence type="predicted"/>
<dbReference type="InterPro" id="IPR051876">
    <property type="entry name" value="ODA-DC/CCD"/>
</dbReference>
<dbReference type="InterPro" id="IPR002048">
    <property type="entry name" value="EF_hand_dom"/>
</dbReference>
<dbReference type="Pfam" id="PF21773">
    <property type="entry name" value="ODAD1_CC"/>
    <property type="match status" value="1"/>
</dbReference>
<feature type="coiled-coil region" evidence="3">
    <location>
        <begin position="117"/>
        <end position="225"/>
    </location>
</feature>
<dbReference type="Pfam" id="PF13499">
    <property type="entry name" value="EF-hand_7"/>
    <property type="match status" value="1"/>
</dbReference>
<feature type="coiled-coil region" evidence="3">
    <location>
        <begin position="15"/>
        <end position="42"/>
    </location>
</feature>
<dbReference type="EMBL" id="HBFQ01056823">
    <property type="protein sequence ID" value="CAD8865959.1"/>
    <property type="molecule type" value="Transcribed_RNA"/>
</dbReference>
<feature type="compositionally biased region" description="Acidic residues" evidence="4">
    <location>
        <begin position="592"/>
        <end position="602"/>
    </location>
</feature>
<keyword evidence="1" id="KW-0106">Calcium</keyword>
<dbReference type="PANTHER" id="PTHR21694">
    <property type="entry name" value="COILED-COIL DOMAIN-CONTAINING PROTEIN 63"/>
    <property type="match status" value="1"/>
</dbReference>
<dbReference type="InterPro" id="IPR018247">
    <property type="entry name" value="EF_Hand_1_Ca_BS"/>
</dbReference>
<keyword evidence="2 3" id="KW-0175">Coiled coil</keyword>
<dbReference type="AlphaFoldDB" id="A0A7S1AUQ9"/>
<evidence type="ECO:0000313" key="6">
    <source>
        <dbReference type="EMBL" id="CAD8865959.1"/>
    </source>
</evidence>
<feature type="region of interest" description="Disordered" evidence="4">
    <location>
        <begin position="51"/>
        <end position="94"/>
    </location>
</feature>
<feature type="region of interest" description="Disordered" evidence="4">
    <location>
        <begin position="589"/>
        <end position="612"/>
    </location>
</feature>
<dbReference type="SUPFAM" id="SSF47473">
    <property type="entry name" value="EF-hand"/>
    <property type="match status" value="1"/>
</dbReference>
<feature type="domain" description="EF-hand" evidence="5">
    <location>
        <begin position="666"/>
        <end position="701"/>
    </location>
</feature>
<protein>
    <recommendedName>
        <fullName evidence="5">EF-hand domain-containing protein</fullName>
    </recommendedName>
</protein>
<gene>
    <name evidence="6" type="ORF">NSCI0253_LOCUS40314</name>
</gene>
<evidence type="ECO:0000256" key="2">
    <source>
        <dbReference type="ARBA" id="ARBA00023054"/>
    </source>
</evidence>
<feature type="domain" description="EF-hand" evidence="5">
    <location>
        <begin position="630"/>
        <end position="665"/>
    </location>
</feature>